<evidence type="ECO:0000313" key="2">
    <source>
        <dbReference type="Proteomes" id="UP001163046"/>
    </source>
</evidence>
<protein>
    <submittedName>
        <fullName evidence="1">Uncharacterized protein</fullName>
    </submittedName>
</protein>
<reference evidence="1" key="1">
    <citation type="submission" date="2023-01" db="EMBL/GenBank/DDBJ databases">
        <title>Genome assembly of the deep-sea coral Lophelia pertusa.</title>
        <authorList>
            <person name="Herrera S."/>
            <person name="Cordes E."/>
        </authorList>
    </citation>
    <scope>NUCLEOTIDE SEQUENCE</scope>
    <source>
        <strain evidence="1">USNM1676648</strain>
        <tissue evidence="1">Polyp</tissue>
    </source>
</reference>
<gene>
    <name evidence="1" type="ORF">OS493_033066</name>
</gene>
<comment type="caution">
    <text evidence="1">The sequence shown here is derived from an EMBL/GenBank/DDBJ whole genome shotgun (WGS) entry which is preliminary data.</text>
</comment>
<name>A0A9W9Z7M9_9CNID</name>
<dbReference type="EMBL" id="MU826392">
    <property type="protein sequence ID" value="KAJ7376726.1"/>
    <property type="molecule type" value="Genomic_DNA"/>
</dbReference>
<evidence type="ECO:0000313" key="1">
    <source>
        <dbReference type="EMBL" id="KAJ7376726.1"/>
    </source>
</evidence>
<organism evidence="1 2">
    <name type="scientific">Desmophyllum pertusum</name>
    <dbReference type="NCBI Taxonomy" id="174260"/>
    <lineage>
        <taxon>Eukaryota</taxon>
        <taxon>Metazoa</taxon>
        <taxon>Cnidaria</taxon>
        <taxon>Anthozoa</taxon>
        <taxon>Hexacorallia</taxon>
        <taxon>Scleractinia</taxon>
        <taxon>Caryophylliina</taxon>
        <taxon>Caryophylliidae</taxon>
        <taxon>Desmophyllum</taxon>
    </lineage>
</organism>
<sequence>DPQLGCVVIDESVSPIATERFKRLARSPCTVNSKSSRVASPTAKTGKARRSINYGPDRPEIEKLVAMEGSEKPRMKVVIPNADSTMSFRSPPDDWATRMIKNICERNWKTVANAVFQYEDLREELTLALSKQLAREMAEYIHSGSMLKCSAPTELSSFSNRKLVHEVRVFCPFWFASITGAANVHLSTAEIFEDSINPLASVISTIARLRNQRMSAFAKRVSTVLVHTGAKVDDFTRLNRMGICTSHKQVIRDQVEMSNNHDSKALVWKQAIEEKKGTQFLIEELQTVESVDVQPLLMCPKLL</sequence>
<dbReference type="Proteomes" id="UP001163046">
    <property type="component" value="Unassembled WGS sequence"/>
</dbReference>
<keyword evidence="2" id="KW-1185">Reference proteome</keyword>
<accession>A0A9W9Z7M9</accession>
<dbReference type="AlphaFoldDB" id="A0A9W9Z7M9"/>
<dbReference type="OrthoDB" id="5968369at2759"/>
<feature type="non-terminal residue" evidence="1">
    <location>
        <position position="1"/>
    </location>
</feature>
<proteinExistence type="predicted"/>